<accession>A0A1X1UJF1</accession>
<evidence type="ECO:0000313" key="2">
    <source>
        <dbReference type="Proteomes" id="UP000194000"/>
    </source>
</evidence>
<evidence type="ECO:0000313" key="1">
    <source>
        <dbReference type="EMBL" id="ORV56779.1"/>
    </source>
</evidence>
<proteinExistence type="predicted"/>
<dbReference type="Proteomes" id="UP000194000">
    <property type="component" value="Unassembled WGS sequence"/>
</dbReference>
<dbReference type="AlphaFoldDB" id="A0A1X1UJF1"/>
<reference evidence="1 2" key="1">
    <citation type="submission" date="2016-01" db="EMBL/GenBank/DDBJ databases">
        <title>The new phylogeny of the genus Mycobacterium.</title>
        <authorList>
            <person name="Tarcisio F."/>
            <person name="Conor M."/>
            <person name="Antonella G."/>
            <person name="Elisabetta G."/>
            <person name="Giulia F.S."/>
            <person name="Sara T."/>
            <person name="Anna F."/>
            <person name="Clotilde B."/>
            <person name="Roberto B."/>
            <person name="Veronica D.S."/>
            <person name="Fabio R."/>
            <person name="Monica P."/>
            <person name="Olivier J."/>
            <person name="Enrico T."/>
            <person name="Nicola S."/>
        </authorList>
    </citation>
    <scope>NUCLEOTIDE SEQUENCE [LARGE SCALE GENOMIC DNA]</scope>
    <source>
        <strain evidence="1 2">DSM 45731</strain>
    </source>
</reference>
<sequence length="116" mass="11969">MPVGLRTQIEDPLGGIELITFKMLTAGVLLAGPGVLAGVPVAQADPTPAEVQYLNDVRHAIQVSQDTPDQAKSDAELLSEGHMACHDRDLGAVGVGKTGIGPVIATWAFADLCPNG</sequence>
<keyword evidence="2" id="KW-1185">Reference proteome</keyword>
<comment type="caution">
    <text evidence="1">The sequence shown here is derived from an EMBL/GenBank/DDBJ whole genome shotgun (WGS) entry which is preliminary data.</text>
</comment>
<protein>
    <recommendedName>
        <fullName evidence="3">DUF732 domain-containing protein</fullName>
    </recommendedName>
</protein>
<dbReference type="EMBL" id="LQOW01000031">
    <property type="protein sequence ID" value="ORV56779.1"/>
    <property type="molecule type" value="Genomic_DNA"/>
</dbReference>
<name>A0A1X1UJF1_9MYCO</name>
<gene>
    <name evidence="1" type="ORF">AWC06_00760</name>
</gene>
<organism evidence="1 2">
    <name type="scientific">Mycobacterium fragae</name>
    <dbReference type="NCBI Taxonomy" id="1260918"/>
    <lineage>
        <taxon>Bacteria</taxon>
        <taxon>Bacillati</taxon>
        <taxon>Actinomycetota</taxon>
        <taxon>Actinomycetes</taxon>
        <taxon>Mycobacteriales</taxon>
        <taxon>Mycobacteriaceae</taxon>
        <taxon>Mycobacterium</taxon>
    </lineage>
</organism>
<evidence type="ECO:0008006" key="3">
    <source>
        <dbReference type="Google" id="ProtNLM"/>
    </source>
</evidence>